<dbReference type="EMBL" id="CAWYQH010000097">
    <property type="protein sequence ID" value="CAK8684159.1"/>
    <property type="molecule type" value="Genomic_DNA"/>
</dbReference>
<accession>A0ABP0FX21</accession>
<organism evidence="1 2">
    <name type="scientific">Clavelina lepadiformis</name>
    <name type="common">Light-bulb sea squirt</name>
    <name type="synonym">Ascidia lepadiformis</name>
    <dbReference type="NCBI Taxonomy" id="159417"/>
    <lineage>
        <taxon>Eukaryota</taxon>
        <taxon>Metazoa</taxon>
        <taxon>Chordata</taxon>
        <taxon>Tunicata</taxon>
        <taxon>Ascidiacea</taxon>
        <taxon>Aplousobranchia</taxon>
        <taxon>Clavelinidae</taxon>
        <taxon>Clavelina</taxon>
    </lineage>
</organism>
<gene>
    <name evidence="1" type="ORF">CVLEPA_LOCUS15155</name>
</gene>
<evidence type="ECO:0000313" key="2">
    <source>
        <dbReference type="Proteomes" id="UP001642483"/>
    </source>
</evidence>
<comment type="caution">
    <text evidence="1">The sequence shown here is derived from an EMBL/GenBank/DDBJ whole genome shotgun (WGS) entry which is preliminary data.</text>
</comment>
<keyword evidence="2" id="KW-1185">Reference proteome</keyword>
<proteinExistence type="predicted"/>
<protein>
    <submittedName>
        <fullName evidence="1">Uncharacterized protein</fullName>
    </submittedName>
</protein>
<dbReference type="Proteomes" id="UP001642483">
    <property type="component" value="Unassembled WGS sequence"/>
</dbReference>
<evidence type="ECO:0000313" key="1">
    <source>
        <dbReference type="EMBL" id="CAK8684159.1"/>
    </source>
</evidence>
<name>A0ABP0FX21_CLALP</name>
<sequence length="136" mass="15942">MPYLRFTMTLFNESSSCAYSASVTPGFEREVLQPILEVLRSFYRRICLYNSEQVWSSRCMSFEFDDPAQREHVPRLFAFHQVISTDDLHVVLVDKLERIGWKWIFPNEISCNPITNKSTITWTFRTFTGSTIITTV</sequence>
<reference evidence="1 2" key="1">
    <citation type="submission" date="2024-02" db="EMBL/GenBank/DDBJ databases">
        <authorList>
            <person name="Daric V."/>
            <person name="Darras S."/>
        </authorList>
    </citation>
    <scope>NUCLEOTIDE SEQUENCE [LARGE SCALE GENOMIC DNA]</scope>
</reference>